<protein>
    <submittedName>
        <fullName evidence="1">Uncharacterized protein</fullName>
    </submittedName>
</protein>
<evidence type="ECO:0000313" key="1">
    <source>
        <dbReference type="EMBL" id="AMB48695.1"/>
    </source>
</evidence>
<proteinExistence type="predicted"/>
<dbReference type="EMBL" id="KU050077">
    <property type="protein sequence ID" value="AMB48695.1"/>
    <property type="molecule type" value="Genomic_DNA"/>
</dbReference>
<gene>
    <name evidence="1" type="ORF">GpSGHVEth091</name>
</gene>
<reference evidence="1 2" key="1">
    <citation type="journal article" date="2016" name="J. Gen. Virol.">
        <title>Comprehensive annotation of Glossina pallidipes salivary gland hypertrophy virus from Ethiopian tsetse flies: a proteogenomics approach.</title>
        <authorList>
            <person name="Abd-Alla A.M."/>
            <person name="Kariithi H.M."/>
            <person name="Cousserans F."/>
            <person name="Parker N.J."/>
            <person name="Ince I.A."/>
            <person name="Scully E.D."/>
            <person name="Boeren S."/>
            <person name="Geib S.M."/>
            <person name="Mekonnen S."/>
            <person name="Vlak J.M."/>
            <person name="Parker A.G."/>
            <person name="Vreysen M.J."/>
            <person name="Bergoin M."/>
        </authorList>
    </citation>
    <scope>NUCLEOTIDE SEQUENCE [LARGE SCALE GENOMIC DNA]</scope>
    <source>
        <strain evidence="1 2">Ethiopian</strain>
    </source>
</reference>
<organismHost>
    <name type="scientific">Glossina</name>
    <name type="common">tsetse flies</name>
    <dbReference type="NCBI Taxonomy" id="7393"/>
</organismHost>
<name>A0A0Y0M3G9_GHVS</name>
<accession>A0A0Y0M3G9</accession>
<organism evidence="1 2">
    <name type="scientific">Glossina hytrovirus (isolate Glossina pallidipes/Ethiopia/Seibersdorf/-)</name>
    <name type="common">GHV</name>
    <dbReference type="NCBI Taxonomy" id="379529"/>
    <lineage>
        <taxon>Viruses</taxon>
        <taxon>Viruses incertae sedis</taxon>
        <taxon>Naldaviricetes</taxon>
        <taxon>Lefavirales</taxon>
        <taxon>Hytrosaviridae</taxon>
        <taxon>Glossinavirus</taxon>
        <taxon>Glossinavirus glopallidipedis</taxon>
    </lineage>
</organism>
<evidence type="ECO:0000313" key="2">
    <source>
        <dbReference type="Proteomes" id="UP000282469"/>
    </source>
</evidence>
<sequence>MFEPELNPLNSDVNNILEQNITYQIESRACNVFLYKNKQIKMLPNRYLLLPDMTTGLHELPSILPLAVHYSRKNYNELYILDQSLCEFINIVLDSVQAIDVFTEKFYNDIWLKHNLSFFGTFILYNLLPLEHFKKLKFMDPLAVSNFSLMCTSYERRKRNFLNNSRLYIELLLRDSVPNPYVDEARILTDGNITEKLFVYLEIFIKKQIFFVHSDCFITLLNIVKPEIYDSMVLTFLNKSPEKVPYNIRLKIIKDNEVEFNALTTETNNIAEFEYEYYKQQHRETENDVSLYLPQFIKELLPFRIYNTGELYHYLMLPHVQEAFFYEPRHYTTKKRSTAPVIKRKDRREILESDSIINNLSKKLYCQFESFEDNRYPTNEVMNQINSARRTQFNKDNEELRATLNEGKNGSTVFDSELKYTEISDSFESIIQLINEFLDLNEHDKNTGTLIKKNKITLGDIILKFLKLDRISINNDMQWISNFLTFACEHTFDNIVNIVAVYIQRFQQFSTENFNPLNLIDIIMFLHGGIVANNLQDKKGTANTIGASGLIGSHSFQMCSYTPPMNNPIYYLAQMQLQHKQLLNITTDDLLYIQNLFVPRVKRIELLKNLHELQTTKEDFDPSGENRYRLSTIDFNSLIPLPTVNTLSENNTKLENISLMNAINGYSNLFLEMNNREIYNIPNVICNLNLLNSK</sequence>
<dbReference type="Proteomes" id="UP000282469">
    <property type="component" value="Segment"/>
</dbReference>